<keyword evidence="5" id="KW-0647">Proteasome</keyword>
<dbReference type="GO" id="GO:0016887">
    <property type="term" value="F:ATP hydrolysis activity"/>
    <property type="evidence" value="ECO:0007669"/>
    <property type="project" value="InterPro"/>
</dbReference>
<organism evidence="5 6">
    <name type="scientific">Paracidovorax wautersii</name>
    <dbReference type="NCBI Taxonomy" id="1177982"/>
    <lineage>
        <taxon>Bacteria</taxon>
        <taxon>Pseudomonadati</taxon>
        <taxon>Pseudomonadota</taxon>
        <taxon>Betaproteobacteria</taxon>
        <taxon>Burkholderiales</taxon>
        <taxon>Comamonadaceae</taxon>
        <taxon>Paracidovorax</taxon>
    </lineage>
</organism>
<dbReference type="InterPro" id="IPR003593">
    <property type="entry name" value="AAA+_ATPase"/>
</dbReference>
<dbReference type="InterPro" id="IPR050221">
    <property type="entry name" value="26S_Proteasome_ATPase"/>
</dbReference>
<reference evidence="6" key="1">
    <citation type="journal article" date="2020" name="MBio">
        <title>Horizontal gene transfer to a defensive symbiont with a reduced genome amongst a multipartite beetle microbiome.</title>
        <authorList>
            <person name="Waterworth S.C."/>
            <person name="Florez L.V."/>
            <person name="Rees E.R."/>
            <person name="Hertweck C."/>
            <person name="Kaltenpoth M."/>
            <person name="Kwan J.C."/>
        </authorList>
    </citation>
    <scope>NUCLEOTIDE SEQUENCE [LARGE SCALE GENOMIC DNA]</scope>
</reference>
<dbReference type="SMART" id="SM00382">
    <property type="entry name" value="AAA"/>
    <property type="match status" value="2"/>
</dbReference>
<keyword evidence="3" id="KW-0067">ATP-binding</keyword>
<dbReference type="InterPro" id="IPR003959">
    <property type="entry name" value="ATPase_AAA_core"/>
</dbReference>
<keyword evidence="2" id="KW-0547">Nucleotide-binding</keyword>
<dbReference type="SUPFAM" id="SSF52540">
    <property type="entry name" value="P-loop containing nucleoside triphosphate hydrolases"/>
    <property type="match status" value="2"/>
</dbReference>
<dbReference type="InterPro" id="IPR027417">
    <property type="entry name" value="P-loop_NTPase"/>
</dbReference>
<comment type="similarity">
    <text evidence="1">Belongs to the AAA ATPase family.</text>
</comment>
<evidence type="ECO:0000256" key="3">
    <source>
        <dbReference type="ARBA" id="ARBA00022840"/>
    </source>
</evidence>
<dbReference type="CDD" id="cd19481">
    <property type="entry name" value="RecA-like_protease"/>
    <property type="match status" value="2"/>
</dbReference>
<dbReference type="PANTHER" id="PTHR23073">
    <property type="entry name" value="26S PROTEASOME REGULATORY SUBUNIT"/>
    <property type="match status" value="1"/>
</dbReference>
<evidence type="ECO:0000256" key="2">
    <source>
        <dbReference type="ARBA" id="ARBA00022741"/>
    </source>
</evidence>
<dbReference type="Gene3D" id="3.40.50.300">
    <property type="entry name" value="P-loop containing nucleotide triphosphate hydrolases"/>
    <property type="match status" value="2"/>
</dbReference>
<evidence type="ECO:0000313" key="5">
    <source>
        <dbReference type="EMBL" id="KAF1020664.1"/>
    </source>
</evidence>
<dbReference type="GO" id="GO:0005524">
    <property type="term" value="F:ATP binding"/>
    <property type="evidence" value="ECO:0007669"/>
    <property type="project" value="UniProtKB-KW"/>
</dbReference>
<name>A0A7V8FN57_9BURK</name>
<dbReference type="EMBL" id="WNDQ01000032">
    <property type="protein sequence ID" value="KAF1020664.1"/>
    <property type="molecule type" value="Genomic_DNA"/>
</dbReference>
<dbReference type="GO" id="GO:0000502">
    <property type="term" value="C:proteasome complex"/>
    <property type="evidence" value="ECO:0007669"/>
    <property type="project" value="UniProtKB-KW"/>
</dbReference>
<gene>
    <name evidence="5" type="primary">mpa</name>
    <name evidence="5" type="ORF">GAK30_02368</name>
</gene>
<protein>
    <submittedName>
        <fullName evidence="5">Proteasome-associated ATPase</fullName>
    </submittedName>
</protein>
<accession>A0A7V8FN57</accession>
<feature type="domain" description="AAA+ ATPase" evidence="4">
    <location>
        <begin position="564"/>
        <end position="693"/>
    </location>
</feature>
<dbReference type="Pfam" id="PF00004">
    <property type="entry name" value="AAA"/>
    <property type="match status" value="2"/>
</dbReference>
<evidence type="ECO:0000259" key="4">
    <source>
        <dbReference type="SMART" id="SM00382"/>
    </source>
</evidence>
<evidence type="ECO:0000313" key="6">
    <source>
        <dbReference type="Proteomes" id="UP000461670"/>
    </source>
</evidence>
<comment type="caution">
    <text evidence="5">The sequence shown here is derived from an EMBL/GenBank/DDBJ whole genome shotgun (WGS) entry which is preliminary data.</text>
</comment>
<evidence type="ECO:0000256" key="1">
    <source>
        <dbReference type="ARBA" id="ARBA00006914"/>
    </source>
</evidence>
<sequence>MSKRLSDSQMIPSPGLLEAPVMDLMCSHFVLTLVARQGAKFNVRRDINGLLGLAGRHLVWPVSVLRRLRDFLERRCADNELWRNQGKLGDKAFLAQYGVWRGPYEEGTLFFYLDDYVKDAPKDVMTLLSVTGDWLNHSVRKQSTLVEKNIDALADLLQLNRAERALLLYGTLARYQRDLRSLLVEFKVSNAPEAYAVIAEVAGVKPEEVGEALRAGSRLERIGMVDNLISEHNITDLADLMKVSEKLPPVLMREYRSHAELMAVFTRPCAPSALQIHDFAFVEQDVAVLIALLRRAVATRTAGINVLLYGPPGTGKTELARVLAHAAGLDLYEVEYADRDGHSLSGRDRYRSLQIAQVFLKGGTHAALLFDEVEDVFPPISSEAAQLMARAEQVAGNPGRHSVGGKAWVNQILESNPVPTIWVTNRIEQIDPAFRRRFAYHLELKSPPPGAREQIVRKTLGAAQVSDAFVARLTQRRGLTPAQIATALRFAELAHVAPGADTVAEQAAFEALIERQLLHADEALGTAGQAAVARESVTAYDLAMLNVESRFEIPRVIAALQARGHGALCFYGPPGTGKTALAEHIAQSLGRPLLVKRASDLMSKYVGETESNMAAMFAEAQREKAVLLLDEADSFLQDRRGAQRTYEVTEVNEMLQGMERFDGVFICTTNLIDRLDQAALRRFAFKIQFRPLTAAQREQMFVTEALAGDAAALAEPLRARLARLEQLCPGDFAAVKRQTLILGTAYSPEEFLEQLETERRLKPEVRESRPMGFL</sequence>
<proteinExistence type="inferred from homology"/>
<feature type="domain" description="AAA+ ATPase" evidence="4">
    <location>
        <begin position="302"/>
        <end position="448"/>
    </location>
</feature>
<dbReference type="AlphaFoldDB" id="A0A7V8FN57"/>
<dbReference type="Proteomes" id="UP000461670">
    <property type="component" value="Unassembled WGS sequence"/>
</dbReference>